<name>A0A6J4HR83_9CHLR</name>
<dbReference type="PANTHER" id="PTHR45953">
    <property type="entry name" value="IDURONATE 2-SULFATASE"/>
    <property type="match status" value="1"/>
</dbReference>
<dbReference type="InterPro" id="IPR017850">
    <property type="entry name" value="Alkaline_phosphatase_core_sf"/>
</dbReference>
<dbReference type="PROSITE" id="PS00149">
    <property type="entry name" value="SULFATASE_2"/>
    <property type="match status" value="1"/>
</dbReference>
<comment type="similarity">
    <text evidence="1">Belongs to the sulfatase family.</text>
</comment>
<reference evidence="6" key="1">
    <citation type="submission" date="2020-02" db="EMBL/GenBank/DDBJ databases">
        <authorList>
            <person name="Meier V. D."/>
        </authorList>
    </citation>
    <scope>NUCLEOTIDE SEQUENCE</scope>
    <source>
        <strain evidence="6">AVDCRST_MAG77</strain>
    </source>
</reference>
<dbReference type="EC" id="3.1.6.6" evidence="6"/>
<evidence type="ECO:0000259" key="4">
    <source>
        <dbReference type="Pfam" id="PF00884"/>
    </source>
</evidence>
<dbReference type="InterPro" id="IPR000917">
    <property type="entry name" value="Sulfatase_N"/>
</dbReference>
<evidence type="ECO:0000313" key="6">
    <source>
        <dbReference type="EMBL" id="CAA9231521.1"/>
    </source>
</evidence>
<dbReference type="SUPFAM" id="SSF53649">
    <property type="entry name" value="Alkaline phosphatase-like"/>
    <property type="match status" value="1"/>
</dbReference>
<dbReference type="Pfam" id="PF12411">
    <property type="entry name" value="Choline_sulf_C"/>
    <property type="match status" value="1"/>
</dbReference>
<evidence type="ECO:0000256" key="3">
    <source>
        <dbReference type="ARBA" id="ARBA00022801"/>
    </source>
</evidence>
<dbReference type="GO" id="GO:0046872">
    <property type="term" value="F:metal ion binding"/>
    <property type="evidence" value="ECO:0007669"/>
    <property type="project" value="UniProtKB-KW"/>
</dbReference>
<sequence>MARPNVLLIMADQLSALATSPYGNREVLTPHMQALAERGAVFQHAYCNYPICVPSRMSMLTGRLPASIGAWDNGAELPASTPTFLHHLRLAGYRTLMSGKMHFVGPDQLHGLERRLTSDIYPANYNLYRPWTEQGNPPRLANTSMAMGVKTAGVRSWTHQLEYDEEVHFRALEQLRHFGMEHQRRAASTASSAASGSGGAGRDDARPWFFCASYTHPHDPFHITQEYWDRYEGRDITLPAEAPPDHTPHESDLWVRSYCRTDDVGITRDDVYRARRGYYAMTSYFDDKVGDLLRELDRFGLRENTLVIITADHGDMCGEHRMWFKRSAREWSARIPLLIAGPGIAGGHAAGENVSLVDLYPTLLSLLGLDWPVDLPHEMDGHDLSPLLAVPANGSSGRARPDGAIVENYGAGTMKPVRALAAHAEGPHGRRRYKYIYVHDLPPQLYDLDDDPGEWHNLADHPAHAPVAAVLRDRLLAGWDGAEIERRVIASQHQRDFVKRALNAGEWTSWDYRPEFDAAKGAPRP</sequence>
<organism evidence="6">
    <name type="scientific">uncultured Chloroflexota bacterium</name>
    <dbReference type="NCBI Taxonomy" id="166587"/>
    <lineage>
        <taxon>Bacteria</taxon>
        <taxon>Bacillati</taxon>
        <taxon>Chloroflexota</taxon>
        <taxon>environmental samples</taxon>
    </lineage>
</organism>
<dbReference type="Gene3D" id="3.40.720.10">
    <property type="entry name" value="Alkaline Phosphatase, subunit A"/>
    <property type="match status" value="1"/>
</dbReference>
<dbReference type="GO" id="GO:0047753">
    <property type="term" value="F:choline-sulfatase activity"/>
    <property type="evidence" value="ECO:0007669"/>
    <property type="project" value="UniProtKB-EC"/>
</dbReference>
<evidence type="ECO:0000256" key="1">
    <source>
        <dbReference type="ARBA" id="ARBA00008779"/>
    </source>
</evidence>
<dbReference type="InterPro" id="IPR025863">
    <property type="entry name" value="Choline_sulf_C_dom"/>
</dbReference>
<dbReference type="InterPro" id="IPR017785">
    <property type="entry name" value="Choline-sulfatase"/>
</dbReference>
<accession>A0A6J4HR83</accession>
<dbReference type="GO" id="GO:0005737">
    <property type="term" value="C:cytoplasm"/>
    <property type="evidence" value="ECO:0007669"/>
    <property type="project" value="TreeGrafter"/>
</dbReference>
<feature type="domain" description="Sulfatase N-terminal" evidence="4">
    <location>
        <begin position="4"/>
        <end position="368"/>
    </location>
</feature>
<dbReference type="InterPro" id="IPR024607">
    <property type="entry name" value="Sulfatase_CS"/>
</dbReference>
<protein>
    <submittedName>
        <fullName evidence="6">Choline-sulfatase</fullName>
        <ecNumber evidence="6">3.1.6.6</ecNumber>
    </submittedName>
</protein>
<dbReference type="PANTHER" id="PTHR45953:SF1">
    <property type="entry name" value="IDURONATE 2-SULFATASE"/>
    <property type="match status" value="1"/>
</dbReference>
<keyword evidence="3 6" id="KW-0378">Hydrolase</keyword>
<dbReference type="Pfam" id="PF00884">
    <property type="entry name" value="Sulfatase"/>
    <property type="match status" value="1"/>
</dbReference>
<proteinExistence type="inferred from homology"/>
<keyword evidence="2" id="KW-0479">Metal-binding</keyword>
<dbReference type="NCBIfam" id="TIGR03417">
    <property type="entry name" value="chol_sulfatase"/>
    <property type="match status" value="1"/>
</dbReference>
<dbReference type="EMBL" id="CADCTC010000066">
    <property type="protein sequence ID" value="CAA9231521.1"/>
    <property type="molecule type" value="Genomic_DNA"/>
</dbReference>
<evidence type="ECO:0000256" key="2">
    <source>
        <dbReference type="ARBA" id="ARBA00022723"/>
    </source>
</evidence>
<gene>
    <name evidence="6" type="ORF">AVDCRST_MAG77-1033</name>
</gene>
<dbReference type="AlphaFoldDB" id="A0A6J4HR83"/>
<evidence type="ECO:0000259" key="5">
    <source>
        <dbReference type="Pfam" id="PF12411"/>
    </source>
</evidence>
<feature type="domain" description="Choline sulfatase enzyme C-terminal" evidence="5">
    <location>
        <begin position="487"/>
        <end position="519"/>
    </location>
</feature>